<comment type="caution">
    <text evidence="1">The sequence shown here is derived from an EMBL/GenBank/DDBJ whole genome shotgun (WGS) entry which is preliminary data.</text>
</comment>
<accession>A0ACC3SC74</accession>
<proteinExistence type="predicted"/>
<evidence type="ECO:0000313" key="1">
    <source>
        <dbReference type="EMBL" id="KAK8207616.1"/>
    </source>
</evidence>
<keyword evidence="2" id="KW-1185">Reference proteome</keyword>
<organism evidence="1 2">
    <name type="scientific">Zalaria obscura</name>
    <dbReference type="NCBI Taxonomy" id="2024903"/>
    <lineage>
        <taxon>Eukaryota</taxon>
        <taxon>Fungi</taxon>
        <taxon>Dikarya</taxon>
        <taxon>Ascomycota</taxon>
        <taxon>Pezizomycotina</taxon>
        <taxon>Dothideomycetes</taxon>
        <taxon>Dothideomycetidae</taxon>
        <taxon>Dothideales</taxon>
        <taxon>Zalariaceae</taxon>
        <taxon>Zalaria</taxon>
    </lineage>
</organism>
<reference evidence="1" key="1">
    <citation type="submission" date="2024-02" db="EMBL/GenBank/DDBJ databases">
        <title>Metagenome Assembled Genome of Zalaria obscura JY119.</title>
        <authorList>
            <person name="Vighnesh L."/>
            <person name="Jagadeeshwari U."/>
            <person name="Venkata Ramana C."/>
            <person name="Sasikala C."/>
        </authorList>
    </citation>
    <scope>NUCLEOTIDE SEQUENCE</scope>
    <source>
        <strain evidence="1">JY119</strain>
    </source>
</reference>
<evidence type="ECO:0000313" key="2">
    <source>
        <dbReference type="Proteomes" id="UP001320706"/>
    </source>
</evidence>
<protein>
    <submittedName>
        <fullName evidence="1">Uncharacterized protein</fullName>
    </submittedName>
</protein>
<sequence length="1348" mass="148036">MDSSEGQQSPGHDMNHLQSPAVLTDNQGTPIVPTVIPPVTEFPSKKVRDQSHPTQGAFQSEAQPRTSADTADTEGSYFDQSHALDPQQPLDPDIATEDHATTPANRAQNQGAGTSSVRTRPNIAQGWQTDKPAAAPRRSTFTRGMFRRATAGQQPQKRRAPDSYQFQDVSSDSDSSSSSEDDDRRQERRRRKEQEGQTGGQQQKKKQKRPKQARKEQRYSKFAVGNDGFQTKGRVSKRDGRLNISINETANSGYIAKALGQTIKNHLDIPNRHGPKPEVAQGGPPPSQDTDVKNEQRAVSGGSVEVADAIHRTVERPRLNIVVMVIGSRGDIQPFMQIGKVLQRHGHRVRIATHPAFREFVENDIGLEFFSVGGDPSELMAFMVKNPGLIPNLETVRQGEIPRRRKAMAEMFEGFWRACINATDDEKDKTNAKMLGSRHPFIADAIIANPPSFCHVHIAERLGIPLHMMFTFPYSPTQAFPHPLANISPQKSNVDANYVNFMSYPLVEMMTWQGLGDLVNRFRVKTLGLEPVSSLWAPGALFRMKVPYTYMWSPELVPKPKDWGPEIDIGGFVFLDLASNFKPPKELQDFLDAGEPPVYIGFGSIVVDDPDKFTQLIFEAVKMAGVRALVSKGWGGIGEGDHPDNVFMLGNTPHDWLFPKVKAVVHHGGAGTTAIGLKCGKPTMIVPFFGDQPFWGAMVAENKAGAHEAIPYKKLTAERLAEGIKQCLTEEAQENVQRIADSIAKEGDGAENAVKSFHRSLPLAGRHNMRCSILEERVAVWQLKGSTLRLSALAAEILVEEKKIKWHDLRLIRHYEWNDFDGPGEPISGGGAAIFHTATGAAKGVGMVPMKMAKHIKKREEHERKKKEHEQRREERRNRKAMAAQQKADAKAEKTSKKTEGEPTNGPGAAPDTTHANDSSAPTGDARPSGPQHTDTSTTQGTTMSADPEEPLAKELAEDAGHGLAKTTAALLGGPLDLSLAIAQGFHNAPRLYGDATVRKPVRITGFHSGLLAARKEFAYGIYDGWTGLVTQPVGGWKDGVTVPGRFVGLGKGFGKGVGGFVLKDVSAIISPPAAVGQGVRKELVKRLGGPGTQHFIRRAQTIRGRRDLMLLKEEDEKAAKGERQDGDCNGDDKGDGFEAVKQRVDDSWQVMTEVWAMADKQRRTRALMGRLRLRKERKAWEDNGALENIEAAERAVQAKKEGKSLEGVFRHRKREMDHADLPRAGAMQQPVDYEEDRSVAPNGHRKSQPKIWGGGVEEEDAEEGRREGRNAAGGSDETVDKKEKEKDDGESSDDTYIGTPLEETRSKEDGYLAPEHGKVSMDGSKIDKALGTATPRAQFAGQGEVPV</sequence>
<gene>
    <name evidence="1" type="ORF">M8818_004270</name>
</gene>
<dbReference type="EMBL" id="JAMKPW020000021">
    <property type="protein sequence ID" value="KAK8207616.1"/>
    <property type="molecule type" value="Genomic_DNA"/>
</dbReference>
<dbReference type="Proteomes" id="UP001320706">
    <property type="component" value="Unassembled WGS sequence"/>
</dbReference>
<name>A0ACC3SC74_9PEZI</name>